<dbReference type="AlphaFoldDB" id="A0A0K2V3G1"/>
<dbReference type="EMBL" id="HACA01027311">
    <property type="protein sequence ID" value="CDW44672.1"/>
    <property type="molecule type" value="Transcribed_RNA"/>
</dbReference>
<proteinExistence type="predicted"/>
<sequence length="52" mass="6067">VTNFSSPVTIRFKNGRFRYVSAKNRKYQFDPKGYLCINSCVTHTSCFFLRPA</sequence>
<accession>A0A0K2V3G1</accession>
<evidence type="ECO:0000313" key="1">
    <source>
        <dbReference type="EMBL" id="CDW44672.1"/>
    </source>
</evidence>
<reference evidence="1" key="1">
    <citation type="submission" date="2014-05" db="EMBL/GenBank/DDBJ databases">
        <authorList>
            <person name="Chronopoulou M."/>
        </authorList>
    </citation>
    <scope>NUCLEOTIDE SEQUENCE</scope>
    <source>
        <tissue evidence="1">Whole organism</tissue>
    </source>
</reference>
<organism evidence="1">
    <name type="scientific">Lepeophtheirus salmonis</name>
    <name type="common">Salmon louse</name>
    <name type="synonym">Caligus salmonis</name>
    <dbReference type="NCBI Taxonomy" id="72036"/>
    <lineage>
        <taxon>Eukaryota</taxon>
        <taxon>Metazoa</taxon>
        <taxon>Ecdysozoa</taxon>
        <taxon>Arthropoda</taxon>
        <taxon>Crustacea</taxon>
        <taxon>Multicrustacea</taxon>
        <taxon>Hexanauplia</taxon>
        <taxon>Copepoda</taxon>
        <taxon>Siphonostomatoida</taxon>
        <taxon>Caligidae</taxon>
        <taxon>Lepeophtheirus</taxon>
    </lineage>
</organism>
<feature type="non-terminal residue" evidence="1">
    <location>
        <position position="1"/>
    </location>
</feature>
<protein>
    <submittedName>
        <fullName evidence="1">Uncharacterized protein</fullName>
    </submittedName>
</protein>
<name>A0A0K2V3G1_LEPSM</name>